<dbReference type="RefSeq" id="WP_176391797.1">
    <property type="nucleotide sequence ID" value="NZ_FPAA01000001.1"/>
</dbReference>
<dbReference type="AlphaFoldDB" id="A0A1I6NRY3"/>
<feature type="domain" description="TM2" evidence="6">
    <location>
        <begin position="25"/>
        <end position="66"/>
    </location>
</feature>
<keyword evidence="2 5" id="KW-0812">Transmembrane</keyword>
<keyword evidence="3 5" id="KW-1133">Transmembrane helix</keyword>
<evidence type="ECO:0000256" key="3">
    <source>
        <dbReference type="ARBA" id="ARBA00022989"/>
    </source>
</evidence>
<comment type="subcellular location">
    <subcellularLocation>
        <location evidence="1">Membrane</location>
        <topology evidence="1">Multi-pass membrane protein</topology>
    </subcellularLocation>
</comment>
<feature type="transmembrane region" description="Helical" evidence="5">
    <location>
        <begin position="52"/>
        <end position="70"/>
    </location>
</feature>
<name>A0A1I6NRY3_9BACL</name>
<evidence type="ECO:0000256" key="1">
    <source>
        <dbReference type="ARBA" id="ARBA00004141"/>
    </source>
</evidence>
<evidence type="ECO:0000313" key="7">
    <source>
        <dbReference type="EMBL" id="SFS30766.1"/>
    </source>
</evidence>
<evidence type="ECO:0000313" key="8">
    <source>
        <dbReference type="Proteomes" id="UP000198660"/>
    </source>
</evidence>
<feature type="transmembrane region" description="Helical" evidence="5">
    <location>
        <begin position="26"/>
        <end position="45"/>
    </location>
</feature>
<evidence type="ECO:0000256" key="5">
    <source>
        <dbReference type="SAM" id="Phobius"/>
    </source>
</evidence>
<keyword evidence="8" id="KW-1185">Reference proteome</keyword>
<accession>A0A1I6NRY3</accession>
<gene>
    <name evidence="7" type="ORF">SAMN05444972_10177</name>
</gene>
<dbReference type="GO" id="GO:0016020">
    <property type="term" value="C:membrane"/>
    <property type="evidence" value="ECO:0007669"/>
    <property type="project" value="UniProtKB-SubCell"/>
</dbReference>
<dbReference type="InterPro" id="IPR007829">
    <property type="entry name" value="TM2"/>
</dbReference>
<organism evidence="7 8">
    <name type="scientific">Marininema halotolerans</name>
    <dbReference type="NCBI Taxonomy" id="1155944"/>
    <lineage>
        <taxon>Bacteria</taxon>
        <taxon>Bacillati</taxon>
        <taxon>Bacillota</taxon>
        <taxon>Bacilli</taxon>
        <taxon>Bacillales</taxon>
        <taxon>Thermoactinomycetaceae</taxon>
        <taxon>Marininema</taxon>
    </lineage>
</organism>
<sequence length="109" mass="12407">MSNKQRPSSSTTTHQTPEQNLQDRLVTAYFVWIFLGLFGFHRFYLGYKISGLVMAIVSCLSLAFGLFFYQLKGLGVPPWITLVPILLWWVIDGCLIPQWAKRVTGAQPN</sequence>
<dbReference type="InterPro" id="IPR050932">
    <property type="entry name" value="TM2D1-3-like"/>
</dbReference>
<feature type="transmembrane region" description="Helical" evidence="5">
    <location>
        <begin position="76"/>
        <end position="96"/>
    </location>
</feature>
<protein>
    <submittedName>
        <fullName evidence="7">TM2 domain-containing protein</fullName>
    </submittedName>
</protein>
<dbReference type="EMBL" id="FPAA01000001">
    <property type="protein sequence ID" value="SFS30766.1"/>
    <property type="molecule type" value="Genomic_DNA"/>
</dbReference>
<dbReference type="PANTHER" id="PTHR21016">
    <property type="entry name" value="BETA-AMYLOID BINDING PROTEIN-RELATED"/>
    <property type="match status" value="1"/>
</dbReference>
<dbReference type="Proteomes" id="UP000198660">
    <property type="component" value="Unassembled WGS sequence"/>
</dbReference>
<proteinExistence type="predicted"/>
<evidence type="ECO:0000256" key="4">
    <source>
        <dbReference type="ARBA" id="ARBA00023136"/>
    </source>
</evidence>
<keyword evidence="4 5" id="KW-0472">Membrane</keyword>
<evidence type="ECO:0000256" key="2">
    <source>
        <dbReference type="ARBA" id="ARBA00022692"/>
    </source>
</evidence>
<dbReference type="Pfam" id="PF05154">
    <property type="entry name" value="TM2"/>
    <property type="match status" value="1"/>
</dbReference>
<reference evidence="8" key="1">
    <citation type="submission" date="2016-10" db="EMBL/GenBank/DDBJ databases">
        <authorList>
            <person name="Varghese N."/>
            <person name="Submissions S."/>
        </authorList>
    </citation>
    <scope>NUCLEOTIDE SEQUENCE [LARGE SCALE GENOMIC DNA]</scope>
    <source>
        <strain evidence="8">DSM 45789</strain>
    </source>
</reference>
<evidence type="ECO:0000259" key="6">
    <source>
        <dbReference type="Pfam" id="PF05154"/>
    </source>
</evidence>
<dbReference type="PANTHER" id="PTHR21016:SF25">
    <property type="entry name" value="TM2 DOMAIN-CONTAINING PROTEIN DDB_G0277895-RELATED"/>
    <property type="match status" value="1"/>
</dbReference>